<dbReference type="Proteomes" id="UP000013569">
    <property type="component" value="Unassembled WGS sequence"/>
</dbReference>
<feature type="domain" description="AMP-dependent synthetase/ligase" evidence="3">
    <location>
        <begin position="2"/>
        <end position="219"/>
    </location>
</feature>
<dbReference type="Pfam" id="PF00501">
    <property type="entry name" value="AMP-binding"/>
    <property type="match status" value="1"/>
</dbReference>
<keyword evidence="2" id="KW-0597">Phosphoprotein</keyword>
<keyword evidence="1" id="KW-0596">Phosphopantetheine</keyword>
<dbReference type="AlphaFoldDB" id="R7Y2Q3"/>
<dbReference type="SUPFAM" id="SSF56801">
    <property type="entry name" value="Acetyl-CoA synthetase-like"/>
    <property type="match status" value="1"/>
</dbReference>
<evidence type="ECO:0000256" key="2">
    <source>
        <dbReference type="ARBA" id="ARBA00022553"/>
    </source>
</evidence>
<dbReference type="EMBL" id="AQPW01000083">
    <property type="protein sequence ID" value="EON30316.1"/>
    <property type="molecule type" value="Genomic_DNA"/>
</dbReference>
<evidence type="ECO:0000256" key="1">
    <source>
        <dbReference type="ARBA" id="ARBA00022450"/>
    </source>
</evidence>
<dbReference type="InterPro" id="IPR045851">
    <property type="entry name" value="AMP-bd_C_sf"/>
</dbReference>
<dbReference type="Gene3D" id="3.30.300.30">
    <property type="match status" value="1"/>
</dbReference>
<dbReference type="InterPro" id="IPR000873">
    <property type="entry name" value="AMP-dep_synth/lig_dom"/>
</dbReference>
<proteinExistence type="predicted"/>
<reference evidence="4 5" key="1">
    <citation type="journal article" date="2013" name="Genome Announc.">
        <title>Draft Genome Sequence of a Benzothiophene-Desulfurizing Bacterium, Gordona terrae Strain C-6.</title>
        <authorList>
            <person name="Wang W."/>
            <person name="Ma T."/>
            <person name="Ren Y."/>
            <person name="Li G."/>
        </authorList>
    </citation>
    <scope>NUCLEOTIDE SEQUENCE [LARGE SCALE GENOMIC DNA]</scope>
    <source>
        <strain evidence="4 5">C-6</strain>
    </source>
</reference>
<dbReference type="PANTHER" id="PTHR44845">
    <property type="entry name" value="CARRIER DOMAIN-CONTAINING PROTEIN"/>
    <property type="match status" value="1"/>
</dbReference>
<gene>
    <name evidence="4" type="ORF">GTC6_23234</name>
</gene>
<evidence type="ECO:0000313" key="5">
    <source>
        <dbReference type="Proteomes" id="UP000013569"/>
    </source>
</evidence>
<dbReference type="InterPro" id="IPR042099">
    <property type="entry name" value="ANL_N_sf"/>
</dbReference>
<dbReference type="FunFam" id="2.30.38.10:FF:000001">
    <property type="entry name" value="Non-ribosomal peptide synthetase PvdI"/>
    <property type="match status" value="1"/>
</dbReference>
<protein>
    <submittedName>
        <fullName evidence="4">Non-ribosomal peptide synthetase modules-related protein</fullName>
    </submittedName>
</protein>
<dbReference type="Gene3D" id="3.40.50.12780">
    <property type="entry name" value="N-terminal domain of ligase-like"/>
    <property type="match status" value="1"/>
</dbReference>
<evidence type="ECO:0000313" key="4">
    <source>
        <dbReference type="EMBL" id="EON30316.1"/>
    </source>
</evidence>
<comment type="caution">
    <text evidence="4">The sequence shown here is derived from an EMBL/GenBank/DDBJ whole genome shotgun (WGS) entry which is preliminary data.</text>
</comment>
<evidence type="ECO:0000259" key="3">
    <source>
        <dbReference type="Pfam" id="PF00501"/>
    </source>
</evidence>
<organism evidence="4 5">
    <name type="scientific">Gordonia terrae C-6</name>
    <dbReference type="NCBI Taxonomy" id="1316928"/>
    <lineage>
        <taxon>Bacteria</taxon>
        <taxon>Bacillati</taxon>
        <taxon>Actinomycetota</taxon>
        <taxon>Actinomycetes</taxon>
        <taxon>Mycobacteriales</taxon>
        <taxon>Gordoniaceae</taxon>
        <taxon>Gordonia</taxon>
    </lineage>
</organism>
<accession>R7Y2Q3</accession>
<dbReference type="PANTHER" id="PTHR44845:SF7">
    <property type="entry name" value="PLIPASTATIN SYNTHASE SUBUNIT D"/>
    <property type="match status" value="1"/>
</dbReference>
<sequence>MYTLFTSGSTGRPKGVTVSQAAVVNRLGWMQSLFGLEQRDVVLWKTPVSFDVSVWELFWPLMVGASVVVAEPGGHRDPWYVASVVERCGVSVCHFVPSMLSVFVEALGESAQQQGSVGRGSVGLGSLRQVFCSGEALGVGAVEGLRGLVPSVRVVNLYGPTEAAVDVTSYVVSGGEVVVPIGRAVPNVSVWVLDSRLRPVPVGVVGELYLGGVQVARGYASRAGLTAERFVADPFGGVGVRLYRTGDRVRWSGVGELEYVGRVDFQVKLRGQRIELGEIETVLAGA</sequence>
<feature type="non-terminal residue" evidence="4">
    <location>
        <position position="286"/>
    </location>
</feature>
<name>R7Y2Q3_9ACTN</name>